<comment type="caution">
    <text evidence="1">The sequence shown here is derived from an EMBL/GenBank/DDBJ whole genome shotgun (WGS) entry which is preliminary data.</text>
</comment>
<dbReference type="Proteomes" id="UP001148662">
    <property type="component" value="Unassembled WGS sequence"/>
</dbReference>
<dbReference type="EMBL" id="JANHOG010001669">
    <property type="protein sequence ID" value="KAJ3533426.1"/>
    <property type="molecule type" value="Genomic_DNA"/>
</dbReference>
<organism evidence="1 2">
    <name type="scientific">Phlebia brevispora</name>
    <dbReference type="NCBI Taxonomy" id="194682"/>
    <lineage>
        <taxon>Eukaryota</taxon>
        <taxon>Fungi</taxon>
        <taxon>Dikarya</taxon>
        <taxon>Basidiomycota</taxon>
        <taxon>Agaricomycotina</taxon>
        <taxon>Agaricomycetes</taxon>
        <taxon>Polyporales</taxon>
        <taxon>Meruliaceae</taxon>
        <taxon>Phlebia</taxon>
    </lineage>
</organism>
<sequence length="129" mass="13600">MAPSVQRFPADSDNQTFVTVKALVAGHCWLPDCLAFLDEHDSPDSQGAWVPAFSFLISHPSKGQALFDGWPAVPQKYVSDACDGRDVGKGKAAQKQCRTSDLLGTEGGAAGWDIIVGTSPRAPPLSVCG</sequence>
<evidence type="ECO:0000313" key="2">
    <source>
        <dbReference type="Proteomes" id="UP001148662"/>
    </source>
</evidence>
<name>A0ACC1S7J3_9APHY</name>
<protein>
    <submittedName>
        <fullName evidence="1">Uncharacterized protein</fullName>
    </submittedName>
</protein>
<accession>A0ACC1S7J3</accession>
<reference evidence="1" key="1">
    <citation type="submission" date="2022-07" db="EMBL/GenBank/DDBJ databases">
        <title>Genome Sequence of Phlebia brevispora.</title>
        <authorList>
            <person name="Buettner E."/>
        </authorList>
    </citation>
    <scope>NUCLEOTIDE SEQUENCE</scope>
    <source>
        <strain evidence="1">MPL23</strain>
    </source>
</reference>
<gene>
    <name evidence="1" type="ORF">NM688_g7284</name>
</gene>
<proteinExistence type="predicted"/>
<evidence type="ECO:0000313" key="1">
    <source>
        <dbReference type="EMBL" id="KAJ3533426.1"/>
    </source>
</evidence>
<keyword evidence="2" id="KW-1185">Reference proteome</keyword>